<dbReference type="PANTHER" id="PTHR35184:SF1">
    <property type="entry name" value="INTEGRAL MEMBRANE PROTEIN"/>
    <property type="match status" value="1"/>
</dbReference>
<feature type="transmembrane region" description="Helical" evidence="1">
    <location>
        <begin position="66"/>
        <end position="88"/>
    </location>
</feature>
<accession>A0AA38RFA3</accession>
<dbReference type="AlphaFoldDB" id="A0AA38RFA3"/>
<organism evidence="2 3">
    <name type="scientific">Pleurostoma richardsiae</name>
    <dbReference type="NCBI Taxonomy" id="41990"/>
    <lineage>
        <taxon>Eukaryota</taxon>
        <taxon>Fungi</taxon>
        <taxon>Dikarya</taxon>
        <taxon>Ascomycota</taxon>
        <taxon>Pezizomycotina</taxon>
        <taxon>Sordariomycetes</taxon>
        <taxon>Sordariomycetidae</taxon>
        <taxon>Calosphaeriales</taxon>
        <taxon>Pleurostomataceae</taxon>
        <taxon>Pleurostoma</taxon>
    </lineage>
</organism>
<reference evidence="2" key="1">
    <citation type="submission" date="2022-07" db="EMBL/GenBank/DDBJ databases">
        <title>Fungi with potential for degradation of polypropylene.</title>
        <authorList>
            <person name="Gostincar C."/>
        </authorList>
    </citation>
    <scope>NUCLEOTIDE SEQUENCE</scope>
    <source>
        <strain evidence="2">EXF-13308</strain>
    </source>
</reference>
<feature type="transmembrane region" description="Helical" evidence="1">
    <location>
        <begin position="211"/>
        <end position="230"/>
    </location>
</feature>
<keyword evidence="2" id="KW-0675">Receptor</keyword>
<dbReference type="Pfam" id="PF11309">
    <property type="entry name" value="DUF3112"/>
    <property type="match status" value="1"/>
</dbReference>
<evidence type="ECO:0000256" key="1">
    <source>
        <dbReference type="SAM" id="Phobius"/>
    </source>
</evidence>
<comment type="caution">
    <text evidence="2">The sequence shown here is derived from an EMBL/GenBank/DDBJ whole genome shotgun (WGS) entry which is preliminary data.</text>
</comment>
<gene>
    <name evidence="2" type="ORF">NKR23_g5938</name>
</gene>
<feature type="transmembrane region" description="Helical" evidence="1">
    <location>
        <begin position="250"/>
        <end position="270"/>
    </location>
</feature>
<feature type="transmembrane region" description="Helical" evidence="1">
    <location>
        <begin position="94"/>
        <end position="116"/>
    </location>
</feature>
<keyword evidence="1" id="KW-1133">Transmembrane helix</keyword>
<feature type="transmembrane region" description="Helical" evidence="1">
    <location>
        <begin position="33"/>
        <end position="54"/>
    </location>
</feature>
<protein>
    <submittedName>
        <fullName evidence="2">Family c-likeg-protein-coupled receptor protein</fullName>
    </submittedName>
</protein>
<evidence type="ECO:0000313" key="3">
    <source>
        <dbReference type="Proteomes" id="UP001174694"/>
    </source>
</evidence>
<name>A0AA38RFA3_9PEZI</name>
<dbReference type="PANTHER" id="PTHR35184">
    <property type="entry name" value="YALI0C10208P"/>
    <property type="match status" value="1"/>
</dbReference>
<keyword evidence="1" id="KW-0812">Transmembrane</keyword>
<evidence type="ECO:0000313" key="2">
    <source>
        <dbReference type="EMBL" id="KAJ9144662.1"/>
    </source>
</evidence>
<sequence>MASMPGYVTSGPPYTPRVAQVGGRPTVKVDVPISAVLIFLFVIGAAVHLTILRLNLRQESRRIFSFLNFIFCIIRSVALAMRIAWAAHINDVNLAIAAQVFTMAGVLILFVVNLVFVRRFLRAYAVFGRHLLVQMLYVFLLFCVAAMLVMVVTVSVYSFFTLDEEKRKICREVQRVAITYLAALAFIPIPAVLVGLCFPRKSHVDKLRRRAKVQLLLFTSTLLSLGAGFRCGTTFDQRPITQPAWFHHKACYYCFNFAIEIIVVYSFAISRVDPRFRLDRTDTAGLKVAGIKPEQAGQSRIPLNTEAEVYGFDGENEQDTAEGTRAAEWANKAQAEFQHEGPAL</sequence>
<dbReference type="Proteomes" id="UP001174694">
    <property type="component" value="Unassembled WGS sequence"/>
</dbReference>
<feature type="transmembrane region" description="Helical" evidence="1">
    <location>
        <begin position="136"/>
        <end position="160"/>
    </location>
</feature>
<keyword evidence="3" id="KW-1185">Reference proteome</keyword>
<dbReference type="EMBL" id="JANBVO010000016">
    <property type="protein sequence ID" value="KAJ9144662.1"/>
    <property type="molecule type" value="Genomic_DNA"/>
</dbReference>
<keyword evidence="1" id="KW-0472">Membrane</keyword>
<proteinExistence type="predicted"/>
<feature type="transmembrane region" description="Helical" evidence="1">
    <location>
        <begin position="180"/>
        <end position="199"/>
    </location>
</feature>
<dbReference type="InterPro" id="IPR021460">
    <property type="entry name" value="DUF3112"/>
</dbReference>